<comment type="caution">
    <text evidence="7">The sequence shown here is derived from an EMBL/GenBank/DDBJ whole genome shotgun (WGS) entry which is preliminary data.</text>
</comment>
<dbReference type="PROSITE" id="PS51123">
    <property type="entry name" value="OMPA_2"/>
    <property type="match status" value="1"/>
</dbReference>
<feature type="signal peptide" evidence="5">
    <location>
        <begin position="1"/>
        <end position="19"/>
    </location>
</feature>
<organism evidence="7 8">
    <name type="scientific">Vibrio olivae</name>
    <dbReference type="NCBI Taxonomy" id="1243002"/>
    <lineage>
        <taxon>Bacteria</taxon>
        <taxon>Pseudomonadati</taxon>
        <taxon>Pseudomonadota</taxon>
        <taxon>Gammaproteobacteria</taxon>
        <taxon>Vibrionales</taxon>
        <taxon>Vibrionaceae</taxon>
        <taxon>Vibrio</taxon>
    </lineage>
</organism>
<name>A0ABV5HRP6_9VIBR</name>
<evidence type="ECO:0000256" key="4">
    <source>
        <dbReference type="PROSITE-ProRule" id="PRU00473"/>
    </source>
</evidence>
<reference evidence="7 8" key="1">
    <citation type="submission" date="2024-09" db="EMBL/GenBank/DDBJ databases">
        <authorList>
            <person name="Sun Q."/>
            <person name="Mori K."/>
        </authorList>
    </citation>
    <scope>NUCLEOTIDE SEQUENCE [LARGE SCALE GENOMIC DNA]</scope>
    <source>
        <strain evidence="7 8">CECT 8064</strain>
    </source>
</reference>
<dbReference type="Proteomes" id="UP001589645">
    <property type="component" value="Unassembled WGS sequence"/>
</dbReference>
<dbReference type="InterPro" id="IPR050330">
    <property type="entry name" value="Bact_OuterMem_StrucFunc"/>
</dbReference>
<evidence type="ECO:0000259" key="6">
    <source>
        <dbReference type="PROSITE" id="PS51123"/>
    </source>
</evidence>
<dbReference type="PROSITE" id="PS51257">
    <property type="entry name" value="PROKAR_LIPOPROTEIN"/>
    <property type="match status" value="1"/>
</dbReference>
<dbReference type="InterPro" id="IPR006665">
    <property type="entry name" value="OmpA-like"/>
</dbReference>
<dbReference type="PANTHER" id="PTHR30329">
    <property type="entry name" value="STATOR ELEMENT OF FLAGELLAR MOTOR COMPLEX"/>
    <property type="match status" value="1"/>
</dbReference>
<keyword evidence="2 4" id="KW-0472">Membrane</keyword>
<sequence length="214" mass="23863">MRFASLFLVLMLSGCVSLPSDLNLLGERNLLDVAPKDEYALMHPEWGVKEKPAAVYVGTATNNRTASTSRSSMKRENYDSLESFLMSNGIDYEVLPGNHVMVKVKDMIRFNTGSARVSPDSARWLQRVGRYIATQQGIDIVINGHTDNTGTPMFNDKLSERRADAVKNTLLSSAVTREAIYTRGFGEYVPECSNQTRNGKACNRRVEVMFIVSN</sequence>
<dbReference type="PROSITE" id="PS01068">
    <property type="entry name" value="OMPA_1"/>
    <property type="match status" value="1"/>
</dbReference>
<dbReference type="InterPro" id="IPR006690">
    <property type="entry name" value="OMPA-like_CS"/>
</dbReference>
<dbReference type="Pfam" id="PF00691">
    <property type="entry name" value="OmpA"/>
    <property type="match status" value="1"/>
</dbReference>
<dbReference type="InterPro" id="IPR036737">
    <property type="entry name" value="OmpA-like_sf"/>
</dbReference>
<evidence type="ECO:0000256" key="1">
    <source>
        <dbReference type="ARBA" id="ARBA00004442"/>
    </source>
</evidence>
<protein>
    <submittedName>
        <fullName evidence="7">OmpA family protein</fullName>
    </submittedName>
</protein>
<evidence type="ECO:0000313" key="8">
    <source>
        <dbReference type="Proteomes" id="UP001589645"/>
    </source>
</evidence>
<accession>A0ABV5HRP6</accession>
<dbReference type="Gene3D" id="3.30.1330.60">
    <property type="entry name" value="OmpA-like domain"/>
    <property type="match status" value="1"/>
</dbReference>
<dbReference type="CDD" id="cd07185">
    <property type="entry name" value="OmpA_C-like"/>
    <property type="match status" value="1"/>
</dbReference>
<dbReference type="InterPro" id="IPR006664">
    <property type="entry name" value="OMP_bac"/>
</dbReference>
<evidence type="ECO:0000256" key="2">
    <source>
        <dbReference type="ARBA" id="ARBA00023136"/>
    </source>
</evidence>
<proteinExistence type="predicted"/>
<gene>
    <name evidence="7" type="ORF">ACFFUV_18345</name>
</gene>
<comment type="subcellular location">
    <subcellularLocation>
        <location evidence="1">Cell outer membrane</location>
    </subcellularLocation>
</comment>
<dbReference type="SUPFAM" id="SSF103088">
    <property type="entry name" value="OmpA-like"/>
    <property type="match status" value="1"/>
</dbReference>
<feature type="chain" id="PRO_5046476235" evidence="5">
    <location>
        <begin position="20"/>
        <end position="214"/>
    </location>
</feature>
<keyword evidence="8" id="KW-1185">Reference proteome</keyword>
<evidence type="ECO:0000256" key="3">
    <source>
        <dbReference type="ARBA" id="ARBA00023237"/>
    </source>
</evidence>
<evidence type="ECO:0000256" key="5">
    <source>
        <dbReference type="SAM" id="SignalP"/>
    </source>
</evidence>
<feature type="domain" description="OmpA-like" evidence="6">
    <location>
        <begin position="97"/>
        <end position="214"/>
    </location>
</feature>
<dbReference type="RefSeq" id="WP_390195615.1">
    <property type="nucleotide sequence ID" value="NZ_JBHMEP010000008.1"/>
</dbReference>
<keyword evidence="5" id="KW-0732">Signal</keyword>
<dbReference type="EMBL" id="JBHMEP010000008">
    <property type="protein sequence ID" value="MFB9136933.1"/>
    <property type="molecule type" value="Genomic_DNA"/>
</dbReference>
<evidence type="ECO:0000313" key="7">
    <source>
        <dbReference type="EMBL" id="MFB9136933.1"/>
    </source>
</evidence>
<dbReference type="PANTHER" id="PTHR30329:SF21">
    <property type="entry name" value="LIPOPROTEIN YIAD-RELATED"/>
    <property type="match status" value="1"/>
</dbReference>
<keyword evidence="3" id="KW-0998">Cell outer membrane</keyword>
<dbReference type="PRINTS" id="PR01021">
    <property type="entry name" value="OMPADOMAIN"/>
</dbReference>